<keyword evidence="3" id="KW-1185">Reference proteome</keyword>
<dbReference type="InterPro" id="IPR050209">
    <property type="entry name" value="Rab_GTPases_membrane_traffic"/>
</dbReference>
<dbReference type="GO" id="GO:0003924">
    <property type="term" value="F:GTPase activity"/>
    <property type="evidence" value="ECO:0007669"/>
    <property type="project" value="InterPro"/>
</dbReference>
<dbReference type="AlphaFoldDB" id="A0A9N9HY08"/>
<dbReference type="SUPFAM" id="SSF52540">
    <property type="entry name" value="P-loop containing nucleoside triphosphate hydrolases"/>
    <property type="match status" value="1"/>
</dbReference>
<dbReference type="OrthoDB" id="9989112at2759"/>
<evidence type="ECO:0000313" key="2">
    <source>
        <dbReference type="EMBL" id="CAG8711461.1"/>
    </source>
</evidence>
<dbReference type="InterPro" id="IPR001806">
    <property type="entry name" value="Small_GTPase"/>
</dbReference>
<feature type="region of interest" description="Disordered" evidence="1">
    <location>
        <begin position="1"/>
        <end position="21"/>
    </location>
</feature>
<protein>
    <submittedName>
        <fullName evidence="2">6158_t:CDS:1</fullName>
    </submittedName>
</protein>
<comment type="caution">
    <text evidence="2">The sequence shown here is derived from an EMBL/GenBank/DDBJ whole genome shotgun (WGS) entry which is preliminary data.</text>
</comment>
<dbReference type="SMART" id="SM00175">
    <property type="entry name" value="RAB"/>
    <property type="match status" value="1"/>
</dbReference>
<dbReference type="InterPro" id="IPR027417">
    <property type="entry name" value="P-loop_NTPase"/>
</dbReference>
<organism evidence="2 3">
    <name type="scientific">Racocetra fulgida</name>
    <dbReference type="NCBI Taxonomy" id="60492"/>
    <lineage>
        <taxon>Eukaryota</taxon>
        <taxon>Fungi</taxon>
        <taxon>Fungi incertae sedis</taxon>
        <taxon>Mucoromycota</taxon>
        <taxon>Glomeromycotina</taxon>
        <taxon>Glomeromycetes</taxon>
        <taxon>Diversisporales</taxon>
        <taxon>Gigasporaceae</taxon>
        <taxon>Racocetra</taxon>
    </lineage>
</organism>
<evidence type="ECO:0000256" key="1">
    <source>
        <dbReference type="SAM" id="MobiDB-lite"/>
    </source>
</evidence>
<gene>
    <name evidence="2" type="ORF">RFULGI_LOCUS10874</name>
</gene>
<dbReference type="GO" id="GO:0005525">
    <property type="term" value="F:GTP binding"/>
    <property type="evidence" value="ECO:0007669"/>
    <property type="project" value="InterPro"/>
</dbReference>
<feature type="non-terminal residue" evidence="2">
    <location>
        <position position="111"/>
    </location>
</feature>
<dbReference type="EMBL" id="CAJVPZ010022396">
    <property type="protein sequence ID" value="CAG8711461.1"/>
    <property type="molecule type" value="Genomic_DNA"/>
</dbReference>
<feature type="non-terminal residue" evidence="2">
    <location>
        <position position="1"/>
    </location>
</feature>
<name>A0A9N9HY08_9GLOM</name>
<reference evidence="2" key="1">
    <citation type="submission" date="2021-06" db="EMBL/GenBank/DDBJ databases">
        <authorList>
            <person name="Kallberg Y."/>
            <person name="Tangrot J."/>
            <person name="Rosling A."/>
        </authorList>
    </citation>
    <scope>NUCLEOTIDE SEQUENCE</scope>
    <source>
        <strain evidence="2">IN212</strain>
    </source>
</reference>
<dbReference type="PANTHER" id="PTHR47979">
    <property type="entry name" value="DRAB11-RELATED"/>
    <property type="match status" value="1"/>
</dbReference>
<dbReference type="Proteomes" id="UP000789396">
    <property type="component" value="Unassembled WGS sequence"/>
</dbReference>
<sequence length="111" mass="12161">VVSSNAVFSSAVSSNAVSSSAVSSNAVSSSVGNAISSNAVSSNKMSNDDEYDYLFKVVYDIVKYTTYKNVERWLKDLRDYADSNIFIMLVGNKSDLKYLRTVSTEEAKQFA</sequence>
<accession>A0A9N9HY08</accession>
<evidence type="ECO:0000313" key="3">
    <source>
        <dbReference type="Proteomes" id="UP000789396"/>
    </source>
</evidence>
<dbReference type="Pfam" id="PF00071">
    <property type="entry name" value="Ras"/>
    <property type="match status" value="1"/>
</dbReference>
<proteinExistence type="predicted"/>
<dbReference type="Gene3D" id="3.40.50.300">
    <property type="entry name" value="P-loop containing nucleotide triphosphate hydrolases"/>
    <property type="match status" value="1"/>
</dbReference>